<gene>
    <name evidence="4" type="primary">pucA</name>
    <name evidence="4" type="ORF">ElP_20560</name>
</gene>
<dbReference type="Proteomes" id="UP000317835">
    <property type="component" value="Chromosome"/>
</dbReference>
<sequence>MRDVLSHLADLLDSGREALLCQVVETKGSTPQKAGALMLVDPGGCQVGTLGGGCVENEVKQKAVRRLGQAGAERHTFVLDHDYAWADGLICGGKMVILAEAFRGPEAASYFRAYRDRIDAGLGLVEAVAVDPERCGADAIGARWLFGDEADLVASLPGGAPPEAVRSLVEPIDRRPRLASRGGVATLPVLPRIALVIVGAGHVGQAVARLAIEADFDVTVVDDRAQYANPDRFPGAKRIVVGPIEEVLPALPITPHTFALVVTRGHGHDQEALYHLAPTPASYVGLIGSRRKIRLIFEGLRGLGVAEGHLARVTAPIGVPIGSQTVPEIAVSVVAQLIARRNLGPEAVPTNDFGRAGGRPPEPEPELETESAEALGS</sequence>
<dbReference type="Pfam" id="PF13478">
    <property type="entry name" value="XdhC_C"/>
    <property type="match status" value="1"/>
</dbReference>
<evidence type="ECO:0000259" key="3">
    <source>
        <dbReference type="Pfam" id="PF13478"/>
    </source>
</evidence>
<keyword evidence="4" id="KW-0560">Oxidoreductase</keyword>
<evidence type="ECO:0000259" key="2">
    <source>
        <dbReference type="Pfam" id="PF02625"/>
    </source>
</evidence>
<feature type="domain" description="XdhC- CoxI" evidence="2">
    <location>
        <begin position="12"/>
        <end position="76"/>
    </location>
</feature>
<evidence type="ECO:0000256" key="1">
    <source>
        <dbReference type="SAM" id="MobiDB-lite"/>
    </source>
</evidence>
<dbReference type="InterPro" id="IPR052698">
    <property type="entry name" value="MoCofactor_Util/Proc"/>
</dbReference>
<reference evidence="4 5" key="1">
    <citation type="submission" date="2019-02" db="EMBL/GenBank/DDBJ databases">
        <title>Deep-cultivation of Planctomycetes and their phenomic and genomic characterization uncovers novel biology.</title>
        <authorList>
            <person name="Wiegand S."/>
            <person name="Jogler M."/>
            <person name="Boedeker C."/>
            <person name="Pinto D."/>
            <person name="Vollmers J."/>
            <person name="Rivas-Marin E."/>
            <person name="Kohn T."/>
            <person name="Peeters S.H."/>
            <person name="Heuer A."/>
            <person name="Rast P."/>
            <person name="Oberbeckmann S."/>
            <person name="Bunk B."/>
            <person name="Jeske O."/>
            <person name="Meyerdierks A."/>
            <person name="Storesund J.E."/>
            <person name="Kallscheuer N."/>
            <person name="Luecker S."/>
            <person name="Lage O.M."/>
            <person name="Pohl T."/>
            <person name="Merkel B.J."/>
            <person name="Hornburger P."/>
            <person name="Mueller R.-W."/>
            <person name="Bruemmer F."/>
            <person name="Labrenz M."/>
            <person name="Spormann A.M."/>
            <person name="Op den Camp H."/>
            <person name="Overmann J."/>
            <person name="Amann R."/>
            <person name="Jetten M.S.M."/>
            <person name="Mascher T."/>
            <person name="Medema M.H."/>
            <person name="Devos D.P."/>
            <person name="Kaster A.-K."/>
            <person name="Ovreas L."/>
            <person name="Rohde M."/>
            <person name="Galperin M.Y."/>
            <person name="Jogler C."/>
        </authorList>
    </citation>
    <scope>NUCLEOTIDE SEQUENCE [LARGE SCALE GENOMIC DNA]</scope>
    <source>
        <strain evidence="4 5">ElP</strain>
    </source>
</reference>
<dbReference type="RefSeq" id="WP_145268876.1">
    <property type="nucleotide sequence ID" value="NZ_CP036426.1"/>
</dbReference>
<dbReference type="Gene3D" id="3.40.50.720">
    <property type="entry name" value="NAD(P)-binding Rossmann-like Domain"/>
    <property type="match status" value="1"/>
</dbReference>
<dbReference type="PANTHER" id="PTHR30388">
    <property type="entry name" value="ALDEHYDE OXIDOREDUCTASE MOLYBDENUM COFACTOR ASSEMBLY PROTEIN"/>
    <property type="match status" value="1"/>
</dbReference>
<dbReference type="InterPro" id="IPR036291">
    <property type="entry name" value="NAD(P)-bd_dom_sf"/>
</dbReference>
<dbReference type="Pfam" id="PF02625">
    <property type="entry name" value="XdhC_CoxI"/>
    <property type="match status" value="1"/>
</dbReference>
<dbReference type="EC" id="1.17.1.4" evidence="4"/>
<name>A0A518H015_9BACT</name>
<protein>
    <submittedName>
        <fullName evidence="4">Putative xanthine dehydrogenase subunit A</fullName>
        <ecNumber evidence="4">1.17.1.4</ecNumber>
    </submittedName>
</protein>
<dbReference type="InterPro" id="IPR027051">
    <property type="entry name" value="XdhC_Rossmann_dom"/>
</dbReference>
<dbReference type="EMBL" id="CP036426">
    <property type="protein sequence ID" value="QDV34172.1"/>
    <property type="molecule type" value="Genomic_DNA"/>
</dbReference>
<dbReference type="GO" id="GO:0004854">
    <property type="term" value="F:xanthine dehydrogenase activity"/>
    <property type="evidence" value="ECO:0007669"/>
    <property type="project" value="UniProtKB-EC"/>
</dbReference>
<proteinExistence type="predicted"/>
<keyword evidence="5" id="KW-1185">Reference proteome</keyword>
<feature type="region of interest" description="Disordered" evidence="1">
    <location>
        <begin position="348"/>
        <end position="377"/>
    </location>
</feature>
<dbReference type="AlphaFoldDB" id="A0A518H015"/>
<accession>A0A518H015</accession>
<organism evidence="4 5">
    <name type="scientific">Tautonia plasticadhaerens</name>
    <dbReference type="NCBI Taxonomy" id="2527974"/>
    <lineage>
        <taxon>Bacteria</taxon>
        <taxon>Pseudomonadati</taxon>
        <taxon>Planctomycetota</taxon>
        <taxon>Planctomycetia</taxon>
        <taxon>Isosphaerales</taxon>
        <taxon>Isosphaeraceae</taxon>
        <taxon>Tautonia</taxon>
    </lineage>
</organism>
<feature type="domain" description="XdhC Rossmann" evidence="3">
    <location>
        <begin position="195"/>
        <end position="337"/>
    </location>
</feature>
<dbReference type="SUPFAM" id="SSF51735">
    <property type="entry name" value="NAD(P)-binding Rossmann-fold domains"/>
    <property type="match status" value="1"/>
</dbReference>
<dbReference type="PANTHER" id="PTHR30388:SF6">
    <property type="entry name" value="XANTHINE DEHYDROGENASE SUBUNIT A-RELATED"/>
    <property type="match status" value="1"/>
</dbReference>
<dbReference type="InterPro" id="IPR003777">
    <property type="entry name" value="XdhC_CoxI"/>
</dbReference>
<evidence type="ECO:0000313" key="5">
    <source>
        <dbReference type="Proteomes" id="UP000317835"/>
    </source>
</evidence>
<dbReference type="KEGG" id="tpla:ElP_20560"/>
<evidence type="ECO:0000313" key="4">
    <source>
        <dbReference type="EMBL" id="QDV34172.1"/>
    </source>
</evidence>
<dbReference type="OrthoDB" id="9773039at2"/>